<evidence type="ECO:0000313" key="1">
    <source>
        <dbReference type="EMBL" id="CAI9541575.1"/>
    </source>
</evidence>
<proteinExistence type="predicted"/>
<accession>A0ABN9B2A2</accession>
<dbReference type="EMBL" id="CATNWA010001936">
    <property type="protein sequence ID" value="CAI9541575.1"/>
    <property type="molecule type" value="Genomic_DNA"/>
</dbReference>
<protein>
    <submittedName>
        <fullName evidence="1">Uncharacterized protein</fullName>
    </submittedName>
</protein>
<dbReference type="Proteomes" id="UP001162483">
    <property type="component" value="Unassembled WGS sequence"/>
</dbReference>
<name>A0ABN9B2A2_9NEOB</name>
<organism evidence="1 2">
    <name type="scientific">Staurois parvus</name>
    <dbReference type="NCBI Taxonomy" id="386267"/>
    <lineage>
        <taxon>Eukaryota</taxon>
        <taxon>Metazoa</taxon>
        <taxon>Chordata</taxon>
        <taxon>Craniata</taxon>
        <taxon>Vertebrata</taxon>
        <taxon>Euteleostomi</taxon>
        <taxon>Amphibia</taxon>
        <taxon>Batrachia</taxon>
        <taxon>Anura</taxon>
        <taxon>Neobatrachia</taxon>
        <taxon>Ranoidea</taxon>
        <taxon>Ranidae</taxon>
        <taxon>Staurois</taxon>
    </lineage>
</organism>
<reference evidence="1" key="1">
    <citation type="submission" date="2023-05" db="EMBL/GenBank/DDBJ databases">
        <authorList>
            <person name="Stuckert A."/>
        </authorList>
    </citation>
    <scope>NUCLEOTIDE SEQUENCE</scope>
</reference>
<evidence type="ECO:0000313" key="2">
    <source>
        <dbReference type="Proteomes" id="UP001162483"/>
    </source>
</evidence>
<keyword evidence="2" id="KW-1185">Reference proteome</keyword>
<gene>
    <name evidence="1" type="ORF">SPARVUS_LOCUS1939954</name>
</gene>
<sequence length="158" mass="17088">MGPCTASSCCCQARNLPWAPVPTPHAAARPVICHGPLYRLLMLLPGPECVMGPCTALPLLLSPSPHSAMCHFQVSSHCWWVPFCHRVLYGLPLLLPLQRHTVAPHSGFGPVTAQMSEVCGDSKIDGTHLHVILTDSIISLPQQTPRAFKIKVQCSALI</sequence>
<comment type="caution">
    <text evidence="1">The sequence shown here is derived from an EMBL/GenBank/DDBJ whole genome shotgun (WGS) entry which is preliminary data.</text>
</comment>